<feature type="compositionally biased region" description="Polar residues" evidence="1">
    <location>
        <begin position="765"/>
        <end position="776"/>
    </location>
</feature>
<feature type="signal peptide" evidence="2">
    <location>
        <begin position="1"/>
        <end position="24"/>
    </location>
</feature>
<protein>
    <submittedName>
        <fullName evidence="4">Flocculation protein FLO11 isoform X1</fullName>
    </submittedName>
</protein>
<evidence type="ECO:0000313" key="4">
    <source>
        <dbReference type="RefSeq" id="XP_011494751.1"/>
    </source>
</evidence>
<evidence type="ECO:0000313" key="3">
    <source>
        <dbReference type="Proteomes" id="UP000695007"/>
    </source>
</evidence>
<feature type="compositionally biased region" description="Low complexity" evidence="1">
    <location>
        <begin position="537"/>
        <end position="575"/>
    </location>
</feature>
<feature type="region of interest" description="Disordered" evidence="1">
    <location>
        <begin position="228"/>
        <end position="271"/>
    </location>
</feature>
<feature type="compositionally biased region" description="Basic and acidic residues" evidence="1">
    <location>
        <begin position="668"/>
        <end position="679"/>
    </location>
</feature>
<gene>
    <name evidence="4" type="primary">LOC105359770</name>
</gene>
<dbReference type="RefSeq" id="XP_011494751.1">
    <property type="nucleotide sequence ID" value="XM_011496449.1"/>
</dbReference>
<dbReference type="AlphaFoldDB" id="A0AAJ6VLP5"/>
<feature type="region of interest" description="Disordered" evidence="1">
    <location>
        <begin position="535"/>
        <end position="980"/>
    </location>
</feature>
<feature type="compositionally biased region" description="Low complexity" evidence="1">
    <location>
        <begin position="749"/>
        <end position="764"/>
    </location>
</feature>
<feature type="compositionally biased region" description="Polar residues" evidence="1">
    <location>
        <begin position="233"/>
        <end position="271"/>
    </location>
</feature>
<organism evidence="3 4">
    <name type="scientific">Ceratosolen solmsi marchali</name>
    <dbReference type="NCBI Taxonomy" id="326594"/>
    <lineage>
        <taxon>Eukaryota</taxon>
        <taxon>Metazoa</taxon>
        <taxon>Ecdysozoa</taxon>
        <taxon>Arthropoda</taxon>
        <taxon>Hexapoda</taxon>
        <taxon>Insecta</taxon>
        <taxon>Pterygota</taxon>
        <taxon>Neoptera</taxon>
        <taxon>Endopterygota</taxon>
        <taxon>Hymenoptera</taxon>
        <taxon>Apocrita</taxon>
        <taxon>Proctotrupomorpha</taxon>
        <taxon>Chalcidoidea</taxon>
        <taxon>Agaonidae</taxon>
        <taxon>Agaoninae</taxon>
        <taxon>Ceratosolen</taxon>
    </lineage>
</organism>
<evidence type="ECO:0000256" key="2">
    <source>
        <dbReference type="SAM" id="SignalP"/>
    </source>
</evidence>
<keyword evidence="2" id="KW-0732">Signal</keyword>
<feature type="compositionally biased region" description="Polar residues" evidence="1">
    <location>
        <begin position="655"/>
        <end position="667"/>
    </location>
</feature>
<proteinExistence type="predicted"/>
<feature type="region of interest" description="Disordered" evidence="1">
    <location>
        <begin position="306"/>
        <end position="325"/>
    </location>
</feature>
<dbReference type="GeneID" id="105359770"/>
<feature type="region of interest" description="Disordered" evidence="1">
    <location>
        <begin position="344"/>
        <end position="403"/>
    </location>
</feature>
<name>A0AAJ6VLP5_9HYME</name>
<evidence type="ECO:0000256" key="1">
    <source>
        <dbReference type="SAM" id="MobiDB-lite"/>
    </source>
</evidence>
<reference evidence="4" key="1">
    <citation type="submission" date="2025-08" db="UniProtKB">
        <authorList>
            <consortium name="RefSeq"/>
        </authorList>
    </citation>
    <scope>IDENTIFICATION</scope>
</reference>
<accession>A0AAJ6VLP5</accession>
<feature type="compositionally biased region" description="Low complexity" evidence="1">
    <location>
        <begin position="879"/>
        <end position="899"/>
    </location>
</feature>
<feature type="compositionally biased region" description="Polar residues" evidence="1">
    <location>
        <begin position="306"/>
        <end position="322"/>
    </location>
</feature>
<feature type="region of interest" description="Disordered" evidence="1">
    <location>
        <begin position="431"/>
        <end position="460"/>
    </location>
</feature>
<feature type="compositionally biased region" description="Acidic residues" evidence="1">
    <location>
        <begin position="834"/>
        <end position="847"/>
    </location>
</feature>
<feature type="compositionally biased region" description="Polar residues" evidence="1">
    <location>
        <begin position="612"/>
        <end position="633"/>
    </location>
</feature>
<feature type="compositionally biased region" description="Low complexity" evidence="1">
    <location>
        <begin position="691"/>
        <end position="702"/>
    </location>
</feature>
<feature type="compositionally biased region" description="Polar residues" evidence="1">
    <location>
        <begin position="931"/>
        <end position="940"/>
    </location>
</feature>
<feature type="chain" id="PRO_5042533855" evidence="2">
    <location>
        <begin position="25"/>
        <end position="980"/>
    </location>
</feature>
<dbReference type="Proteomes" id="UP000695007">
    <property type="component" value="Unplaced"/>
</dbReference>
<dbReference type="KEGG" id="csol:105359770"/>
<sequence length="980" mass="106992">MGLQGLQGAFILLQICCLLALTVAVTRDEQQLSDVPLIQGIPIISSQARTARIAEFVSSHKIPDNINHKDARLLDRIDRENEEEEEDKADTDLGNYGNSRLFYEDEVPLRRTLSQQSHHYSSGKQNLRDRDETFSGVRVSHENPTTMLPILTTQRDNQLFDFVPVNIIREDAKGNPFAPFDNKNFEDLGDISLVPAGSNTRIQVKKGPNGKDYEYEYVYYYYDEEDEGKGGATASNSQEAPTRTSAPTSNSGTPPRRSNPNRNKYSTLDRTTTIEPVINEVIPSGNGSRARQLDNINVDISEERLPTNTRFPPRSRVNQAADTTERVNRVRGNRQRTTLDSIDSSSFRGQQEGPEFPQNLPNGPVRFLGVTPNEGSEDKTTSRVRNRPQKVQEPAPVHESYEDPTYTRKRPVVEQYDNSDGQEKIQLQTQTQFRQHPYSSKDDEFSAPIPMSSTSRNLPEDRDFYTDLITEVTDSPTTQVPQAMDKVALDLYAFLQQGRSNLVDFVKDIDDDSSTTEPPFNFGEITTMAESDIEDYTSTAGPPTTTPTTTSTSTTTTPATTTTTTTTTAAPPSSTEEANNVVPALGRGKFRRPTVGGPVVSRNRFKSGAILPNSNSAEPKPTEPSSVNSSTQKIRGRFGQASGNGGFKRARPSGHKQSQQPSASLDEQVQKESADKVIVEGKPGPGRGRFRGAAARSGSQAKTTSGTLIRDKVTTTTGNPSSLGPVHRPGGFNKLSPIARRRGNRPAVEQNSPSSEQTTSSVSPGQESSSNEQQRPLSKLPTIGLRPKPLNKPIIKPGAGRLNLRPRPGQSTPSSTAEAVAVDAASSPPTVEAAADEPASEGTEEETREAPVESSPAARPVTVNPLNKLRNRNRIQVQPKTTTARTPLPPASRRSPLLLPRRKTTETPIEVAEPVTDAQLDAAPASDESETTQSSPSASEANIPITLKHEESSKSLSSLLTPRRRIALRRPGQPISLASE</sequence>
<keyword evidence="3" id="KW-1185">Reference proteome</keyword>